<dbReference type="AlphaFoldDB" id="A0A813E515"/>
<dbReference type="PROSITE" id="PS00108">
    <property type="entry name" value="PROTEIN_KINASE_ST"/>
    <property type="match status" value="1"/>
</dbReference>
<evidence type="ECO:0000313" key="10">
    <source>
        <dbReference type="EMBL" id="CAE8593758.1"/>
    </source>
</evidence>
<keyword evidence="3 6" id="KW-0547">Nucleotide-binding</keyword>
<dbReference type="Pfam" id="PF00069">
    <property type="entry name" value="Pkinase"/>
    <property type="match status" value="1"/>
</dbReference>
<feature type="domain" description="Protein kinase" evidence="9">
    <location>
        <begin position="612"/>
        <end position="886"/>
    </location>
</feature>
<evidence type="ECO:0000256" key="2">
    <source>
        <dbReference type="ARBA" id="ARBA00022679"/>
    </source>
</evidence>
<evidence type="ECO:0000313" key="11">
    <source>
        <dbReference type="Proteomes" id="UP000654075"/>
    </source>
</evidence>
<dbReference type="InterPro" id="IPR000719">
    <property type="entry name" value="Prot_kinase_dom"/>
</dbReference>
<sequence>MVDVRIDSVVHVDGPTGAMGRRRAKGFVNIAGDEDNKTGPPSTRTEDVELVGSDGEEAADANMADARANLLASGEVRPIAEPEAGTAEDEQANAESSGERPAWTPPLPPGLPPPFPPLEINGETLFGPTGGRDVRVPGGGIDGPPSPYPEGLATPEVASERGRSRSTSVLLPLFIILLGVITGNFSASPTTSYTRELCHVGDACFTCSFLIVFVSLPREDSSGRLITLCRLLSLCLDAQDGVTVHSVKAVPRNCFVRSGELGLQGQRWVAGGSKGLRLAYFVWWVGRHLDPRDLQDSATSEDPVAGKYLVNKWGVQYSIQYSIQVTGTFQTCQHRPDSAQAHPCEANARRLTVACKLSRAPRSPPHVLSAGGKGSATPSPLALRFRRSGSRGRVSSSAALQQEIFVSRWNSQPAQQLAACMAAHRQVDTLPAAFGLVFVIFSFGLVALRFSAERQQFRLGSCSDKPSGHGPFGQGPPPSGQGLNQGLPALVQRGVVGGGNWQRPHLGQQQQMQPQSAVSMAEQMRFILQQRQQQQSQGGASQAVAQQPVFVAPADREPPVVEPPPPNPELEALQEAQRKAAELRRAIERNEGYFEPHLGQVIRGDEDATYTVIAKEALGVGVFSVVWPCADKENKLVALKVVRHQDHFRRSAEKEVQILRLAKQLSEQDPEGAAHVALLRGAFIHKATSPAGDPLEYLCMSFEKLESNLRSVGRQPLDKCLRFSKQIFRALRFLHDTVGIVHCDVKPDNLLMRWDGQAVKLADFGTARTSPEIQAVDELQPLFYRAPEVFIGATRGRKIDVWSAALTVYELVVGRILFRNCHNAREVLETTMQHFGPVPSEMRQTGRLSAAYFSSKGFRNEAGSFVDPDKAYKKESKMYAELSPFADFGK</sequence>
<dbReference type="PANTHER" id="PTHR24058">
    <property type="entry name" value="DUAL SPECIFICITY PROTEIN KINASE"/>
    <property type="match status" value="1"/>
</dbReference>
<feature type="transmembrane region" description="Helical" evidence="8">
    <location>
        <begin position="199"/>
        <end position="216"/>
    </location>
</feature>
<dbReference type="Gene3D" id="1.10.510.10">
    <property type="entry name" value="Transferase(Phosphotransferase) domain 1"/>
    <property type="match status" value="1"/>
</dbReference>
<dbReference type="GO" id="GO:0004674">
    <property type="term" value="F:protein serine/threonine kinase activity"/>
    <property type="evidence" value="ECO:0007669"/>
    <property type="project" value="UniProtKB-KW"/>
</dbReference>
<accession>A0A813E515</accession>
<keyword evidence="11" id="KW-1185">Reference proteome</keyword>
<dbReference type="InterPro" id="IPR011009">
    <property type="entry name" value="Kinase-like_dom_sf"/>
</dbReference>
<keyword evidence="5 6" id="KW-0067">ATP-binding</keyword>
<dbReference type="PANTHER" id="PTHR24058:SF103">
    <property type="entry name" value="SERINE_THREONINE-PROTEIN KINASE PRP4 HOMOLOG"/>
    <property type="match status" value="1"/>
</dbReference>
<organism evidence="10 11">
    <name type="scientific">Polarella glacialis</name>
    <name type="common">Dinoflagellate</name>
    <dbReference type="NCBI Taxonomy" id="89957"/>
    <lineage>
        <taxon>Eukaryota</taxon>
        <taxon>Sar</taxon>
        <taxon>Alveolata</taxon>
        <taxon>Dinophyceae</taxon>
        <taxon>Suessiales</taxon>
        <taxon>Suessiaceae</taxon>
        <taxon>Polarella</taxon>
    </lineage>
</organism>
<dbReference type="PROSITE" id="PS00107">
    <property type="entry name" value="PROTEIN_KINASE_ATP"/>
    <property type="match status" value="1"/>
</dbReference>
<feature type="non-terminal residue" evidence="10">
    <location>
        <position position="1"/>
    </location>
</feature>
<keyword evidence="8" id="KW-1133">Transmembrane helix</keyword>
<dbReference type="InterPro" id="IPR008271">
    <property type="entry name" value="Ser/Thr_kinase_AS"/>
</dbReference>
<evidence type="ECO:0000256" key="8">
    <source>
        <dbReference type="SAM" id="Phobius"/>
    </source>
</evidence>
<proteinExistence type="predicted"/>
<feature type="transmembrane region" description="Helical" evidence="8">
    <location>
        <begin position="169"/>
        <end position="187"/>
    </location>
</feature>
<dbReference type="Gene3D" id="3.30.200.20">
    <property type="entry name" value="Phosphorylase Kinase, domain 1"/>
    <property type="match status" value="1"/>
</dbReference>
<keyword evidence="4" id="KW-0418">Kinase</keyword>
<keyword evidence="1" id="KW-0723">Serine/threonine-protein kinase</keyword>
<evidence type="ECO:0000256" key="3">
    <source>
        <dbReference type="ARBA" id="ARBA00022741"/>
    </source>
</evidence>
<dbReference type="EMBL" id="CAJNNV010006549">
    <property type="protein sequence ID" value="CAE8593758.1"/>
    <property type="molecule type" value="Genomic_DNA"/>
</dbReference>
<name>A0A813E515_POLGL</name>
<dbReference type="Proteomes" id="UP000654075">
    <property type="component" value="Unassembled WGS sequence"/>
</dbReference>
<dbReference type="InterPro" id="IPR017441">
    <property type="entry name" value="Protein_kinase_ATP_BS"/>
</dbReference>
<reference evidence="10" key="1">
    <citation type="submission" date="2021-02" db="EMBL/GenBank/DDBJ databases">
        <authorList>
            <person name="Dougan E. K."/>
            <person name="Rhodes N."/>
            <person name="Thang M."/>
            <person name="Chan C."/>
        </authorList>
    </citation>
    <scope>NUCLEOTIDE SEQUENCE</scope>
</reference>
<dbReference type="OrthoDB" id="425145at2759"/>
<keyword evidence="2" id="KW-0808">Transferase</keyword>
<protein>
    <recommendedName>
        <fullName evidence="9">Protein kinase domain-containing protein</fullName>
    </recommendedName>
</protein>
<feature type="region of interest" description="Disordered" evidence="7">
    <location>
        <begin position="83"/>
        <end position="154"/>
    </location>
</feature>
<feature type="region of interest" description="Disordered" evidence="7">
    <location>
        <begin position="461"/>
        <end position="486"/>
    </location>
</feature>
<gene>
    <name evidence="10" type="ORF">PGLA1383_LOCUS12345</name>
</gene>
<dbReference type="PROSITE" id="PS50011">
    <property type="entry name" value="PROTEIN_KINASE_DOM"/>
    <property type="match status" value="1"/>
</dbReference>
<evidence type="ECO:0000256" key="5">
    <source>
        <dbReference type="ARBA" id="ARBA00022840"/>
    </source>
</evidence>
<evidence type="ECO:0000256" key="6">
    <source>
        <dbReference type="PROSITE-ProRule" id="PRU10141"/>
    </source>
</evidence>
<keyword evidence="8" id="KW-0472">Membrane</keyword>
<keyword evidence="8" id="KW-0812">Transmembrane</keyword>
<evidence type="ECO:0000259" key="9">
    <source>
        <dbReference type="PROSITE" id="PS50011"/>
    </source>
</evidence>
<evidence type="ECO:0000256" key="7">
    <source>
        <dbReference type="SAM" id="MobiDB-lite"/>
    </source>
</evidence>
<dbReference type="SMART" id="SM00220">
    <property type="entry name" value="S_TKc"/>
    <property type="match status" value="1"/>
</dbReference>
<comment type="caution">
    <text evidence="10">The sequence shown here is derived from an EMBL/GenBank/DDBJ whole genome shotgun (WGS) entry which is preliminary data.</text>
</comment>
<feature type="binding site" evidence="6">
    <location>
        <position position="640"/>
    </location>
    <ligand>
        <name>ATP</name>
        <dbReference type="ChEBI" id="CHEBI:30616"/>
    </ligand>
</feature>
<dbReference type="InterPro" id="IPR050494">
    <property type="entry name" value="Ser_Thr_dual-spec_kinase"/>
</dbReference>
<evidence type="ECO:0000256" key="4">
    <source>
        <dbReference type="ARBA" id="ARBA00022777"/>
    </source>
</evidence>
<feature type="transmembrane region" description="Helical" evidence="8">
    <location>
        <begin position="430"/>
        <end position="452"/>
    </location>
</feature>
<evidence type="ECO:0000256" key="1">
    <source>
        <dbReference type="ARBA" id="ARBA00022527"/>
    </source>
</evidence>
<dbReference type="SUPFAM" id="SSF56112">
    <property type="entry name" value="Protein kinase-like (PK-like)"/>
    <property type="match status" value="1"/>
</dbReference>
<dbReference type="GO" id="GO:0005524">
    <property type="term" value="F:ATP binding"/>
    <property type="evidence" value="ECO:0007669"/>
    <property type="project" value="UniProtKB-UniRule"/>
</dbReference>
<feature type="compositionally biased region" description="Pro residues" evidence="7">
    <location>
        <begin position="103"/>
        <end position="117"/>
    </location>
</feature>